<feature type="domain" description="Protein kinase" evidence="21">
    <location>
        <begin position="455"/>
        <end position="733"/>
    </location>
</feature>
<comment type="catalytic activity">
    <reaction evidence="17 19">
        <text>L-threonyl-[protein] + ATP = O-phospho-L-threonyl-[protein] + ADP + H(+)</text>
        <dbReference type="Rhea" id="RHEA:46608"/>
        <dbReference type="Rhea" id="RHEA-COMP:11060"/>
        <dbReference type="Rhea" id="RHEA-COMP:11605"/>
        <dbReference type="ChEBI" id="CHEBI:15378"/>
        <dbReference type="ChEBI" id="CHEBI:30013"/>
        <dbReference type="ChEBI" id="CHEBI:30616"/>
        <dbReference type="ChEBI" id="CHEBI:61977"/>
        <dbReference type="ChEBI" id="CHEBI:456216"/>
        <dbReference type="EC" id="2.7.11.1"/>
    </reaction>
</comment>
<dbReference type="FunFam" id="3.30.200.20:FF:000330">
    <property type="entry name" value="G-type lectin S-receptor-like serine/threonine-protein kinase At4g03230"/>
    <property type="match status" value="1"/>
</dbReference>
<protein>
    <recommendedName>
        <fullName evidence="19">Receptor-like serine/threonine-protein kinase</fullName>
        <ecNumber evidence="19">2.7.11.1</ecNumber>
    </recommendedName>
</protein>
<evidence type="ECO:0000256" key="16">
    <source>
        <dbReference type="ARBA" id="ARBA00023180"/>
    </source>
</evidence>
<feature type="domain" description="Bulb-type lectin" evidence="22">
    <location>
        <begin position="25"/>
        <end position="145"/>
    </location>
</feature>
<dbReference type="PROSITE" id="PS50948">
    <property type="entry name" value="PAN"/>
    <property type="match status" value="1"/>
</dbReference>
<evidence type="ECO:0000256" key="10">
    <source>
        <dbReference type="ARBA" id="ARBA00022777"/>
    </source>
</evidence>
<dbReference type="GO" id="GO:0005524">
    <property type="term" value="F:ATP binding"/>
    <property type="evidence" value="ECO:0007669"/>
    <property type="project" value="UniProtKB-KW"/>
</dbReference>
<name>A0AAV6HVU3_9ERIC</name>
<evidence type="ECO:0000256" key="11">
    <source>
        <dbReference type="ARBA" id="ARBA00022840"/>
    </source>
</evidence>
<dbReference type="InterPro" id="IPR024171">
    <property type="entry name" value="SRK-like_kinase"/>
</dbReference>
<dbReference type="PANTHER" id="PTHR27002:SF1097">
    <property type="entry name" value="RECEPTOR-LIKE SERINE_THREONINE-PROTEIN KINASE"/>
    <property type="match status" value="1"/>
</dbReference>
<keyword evidence="9 19" id="KW-0547">Nucleotide-binding</keyword>
<keyword evidence="11 19" id="KW-0067">ATP-binding</keyword>
<evidence type="ECO:0000256" key="5">
    <source>
        <dbReference type="ARBA" id="ARBA00022679"/>
    </source>
</evidence>
<keyword evidence="13" id="KW-0472">Membrane</keyword>
<reference evidence="24 25" key="1">
    <citation type="submission" date="2020-08" db="EMBL/GenBank/DDBJ databases">
        <title>Plant Genome Project.</title>
        <authorList>
            <person name="Zhang R.-G."/>
        </authorList>
    </citation>
    <scope>NUCLEOTIDE SEQUENCE [LARGE SCALE GENOMIC DNA]</scope>
    <source>
        <strain evidence="24">WSP0</strain>
        <tissue evidence="24">Leaf</tissue>
    </source>
</reference>
<dbReference type="FunFam" id="2.90.10.10:FF:000005">
    <property type="entry name" value="G-type lectin S-receptor-like serine/threonine-protein kinase"/>
    <property type="match status" value="1"/>
</dbReference>
<dbReference type="PROSITE" id="PS00108">
    <property type="entry name" value="PROTEIN_KINASE_ST"/>
    <property type="match status" value="1"/>
</dbReference>
<feature type="chain" id="PRO_5043820641" description="Receptor-like serine/threonine-protein kinase" evidence="20">
    <location>
        <begin position="24"/>
        <end position="776"/>
    </location>
</feature>
<keyword evidence="2" id="KW-1003">Cell membrane</keyword>
<organism evidence="24 25">
    <name type="scientific">Rhododendron griersonianum</name>
    <dbReference type="NCBI Taxonomy" id="479676"/>
    <lineage>
        <taxon>Eukaryota</taxon>
        <taxon>Viridiplantae</taxon>
        <taxon>Streptophyta</taxon>
        <taxon>Embryophyta</taxon>
        <taxon>Tracheophyta</taxon>
        <taxon>Spermatophyta</taxon>
        <taxon>Magnoliopsida</taxon>
        <taxon>eudicotyledons</taxon>
        <taxon>Gunneridae</taxon>
        <taxon>Pentapetalae</taxon>
        <taxon>asterids</taxon>
        <taxon>Ericales</taxon>
        <taxon>Ericaceae</taxon>
        <taxon>Ericoideae</taxon>
        <taxon>Rhodoreae</taxon>
        <taxon>Rhododendron</taxon>
    </lineage>
</organism>
<dbReference type="Proteomes" id="UP000823749">
    <property type="component" value="Chromosome 13"/>
</dbReference>
<dbReference type="PROSITE" id="PS50927">
    <property type="entry name" value="BULB_LECTIN"/>
    <property type="match status" value="1"/>
</dbReference>
<evidence type="ECO:0000256" key="8">
    <source>
        <dbReference type="ARBA" id="ARBA00022734"/>
    </source>
</evidence>
<evidence type="ECO:0000256" key="1">
    <source>
        <dbReference type="ARBA" id="ARBA00004251"/>
    </source>
</evidence>
<dbReference type="InterPro" id="IPR000719">
    <property type="entry name" value="Prot_kinase_dom"/>
</dbReference>
<evidence type="ECO:0000256" key="17">
    <source>
        <dbReference type="ARBA" id="ARBA00047899"/>
    </source>
</evidence>
<evidence type="ECO:0000256" key="6">
    <source>
        <dbReference type="ARBA" id="ARBA00022692"/>
    </source>
</evidence>
<keyword evidence="12" id="KW-1133">Transmembrane helix</keyword>
<dbReference type="InterPro" id="IPR008271">
    <property type="entry name" value="Ser/Thr_kinase_AS"/>
</dbReference>
<comment type="catalytic activity">
    <reaction evidence="18 19">
        <text>L-seryl-[protein] + ATP = O-phospho-L-seryl-[protein] + ADP + H(+)</text>
        <dbReference type="Rhea" id="RHEA:17989"/>
        <dbReference type="Rhea" id="RHEA-COMP:9863"/>
        <dbReference type="Rhea" id="RHEA-COMP:11604"/>
        <dbReference type="ChEBI" id="CHEBI:15378"/>
        <dbReference type="ChEBI" id="CHEBI:29999"/>
        <dbReference type="ChEBI" id="CHEBI:30616"/>
        <dbReference type="ChEBI" id="CHEBI:83421"/>
        <dbReference type="ChEBI" id="CHEBI:456216"/>
        <dbReference type="EC" id="2.7.11.1"/>
    </reaction>
</comment>
<keyword evidence="6" id="KW-0812">Transmembrane</keyword>
<sequence>MGFPLLLVFYTIFISLFSHSAIATNSTLTPAQNLTDGQALVSPNQRFELSFFSPGNSKNRYLGVHYHNLPLTVVWVANKNHPITDASGQLTVTENGALVIKNGSAGIVWDTNGTEAGNSPILQLLDSGNLVVRENESGDFIWESFDYLSDTLLPGMKLGWNMKTGLNRVMRSWKSNEDPSDGEFSFSLDPPKSPQLILRKNSENQYRWGPWDGARFSGSNEFKTNPVFTPIFTSNSDEVYYTYQVLNDSVLFRFVVTQSGSVQYYTWRNEEWVMMVTLNRDNCDRYAMCGAYGNCYDDDVPCRCLKGFTPKSPQDWNLLDSSGGCRRKHELNCSNNIGDGFVKYSGLKLPDHSVLWENYNLEECRTECLKTCNCMGYTNINVSGNGRKCVVWLDELIDIRHFPDGGEDLYIRMARAELAEQEKSFFKDSNEESQDNAFELPIFDLSTISSATEKFSSAKKIGQGGFGPVYEGVLPNGQVIAVKRLSQSSGQGLLEFKNEVILIAKLQHRNLVRLLGCCIQGEERMLIYEFLPNKSLDNFIFDRTRRELLPWKQRFNIIAGIARGLLYLHEDSRLRIIHRDLKASNVLLDNEMTPKISDFGIARIFGGEQTEEKTKRVMGTYGYLSPEYAMSGHFSVKSDVFSFGVLVLEIISGKKNWGFYHPDHDLNLIGHAWKLWNEESPLELMDVVLKESFSENEVVRCMQVGLLCVQQRTEDRPTMSSVVSMLSNESAALLQPKEPGFSVQSFSLKVESASSGQTSSTAATANDITITALTGR</sequence>
<dbReference type="InterPro" id="IPR000858">
    <property type="entry name" value="S_locus_glycoprot_dom"/>
</dbReference>
<dbReference type="Gene3D" id="3.50.4.10">
    <property type="entry name" value="Hepatocyte Growth Factor"/>
    <property type="match status" value="1"/>
</dbReference>
<dbReference type="CDD" id="cd00028">
    <property type="entry name" value="B_lectin"/>
    <property type="match status" value="1"/>
</dbReference>
<evidence type="ECO:0000256" key="19">
    <source>
        <dbReference type="PIRNR" id="PIRNR000641"/>
    </source>
</evidence>
<dbReference type="GO" id="GO:0005886">
    <property type="term" value="C:plasma membrane"/>
    <property type="evidence" value="ECO:0007669"/>
    <property type="project" value="UniProtKB-SubCell"/>
</dbReference>
<dbReference type="PROSITE" id="PS50011">
    <property type="entry name" value="PROTEIN_KINASE_DOM"/>
    <property type="match status" value="1"/>
</dbReference>
<comment type="subcellular location">
    <subcellularLocation>
        <location evidence="1">Cell membrane</location>
        <topology evidence="1">Single-pass type I membrane protein</topology>
    </subcellularLocation>
</comment>
<dbReference type="AlphaFoldDB" id="A0AAV6HVU3"/>
<evidence type="ECO:0000256" key="13">
    <source>
        <dbReference type="ARBA" id="ARBA00023136"/>
    </source>
</evidence>
<dbReference type="GO" id="GO:0004674">
    <property type="term" value="F:protein serine/threonine kinase activity"/>
    <property type="evidence" value="ECO:0007669"/>
    <property type="project" value="UniProtKB-KW"/>
</dbReference>
<evidence type="ECO:0000256" key="9">
    <source>
        <dbReference type="ARBA" id="ARBA00022741"/>
    </source>
</evidence>
<proteinExistence type="inferred from homology"/>
<dbReference type="Pfam" id="PF01453">
    <property type="entry name" value="B_lectin"/>
    <property type="match status" value="1"/>
</dbReference>
<keyword evidence="16" id="KW-0325">Glycoprotein</keyword>
<evidence type="ECO:0000256" key="4">
    <source>
        <dbReference type="ARBA" id="ARBA00022536"/>
    </source>
</evidence>
<dbReference type="PIRSF" id="PIRSF000641">
    <property type="entry name" value="SRK"/>
    <property type="match status" value="1"/>
</dbReference>
<dbReference type="PANTHER" id="PTHR27002">
    <property type="entry name" value="RECEPTOR-LIKE SERINE/THREONINE-PROTEIN KINASE SD1-8"/>
    <property type="match status" value="1"/>
</dbReference>
<dbReference type="Pfam" id="PF07714">
    <property type="entry name" value="PK_Tyr_Ser-Thr"/>
    <property type="match status" value="1"/>
</dbReference>
<dbReference type="EC" id="2.7.11.1" evidence="19"/>
<comment type="similarity">
    <text evidence="19">Belongs to the protein kinase superfamily. Ser/Thr protein kinase family.</text>
</comment>
<evidence type="ECO:0000259" key="22">
    <source>
        <dbReference type="PROSITE" id="PS50927"/>
    </source>
</evidence>
<keyword evidence="3 19" id="KW-0723">Serine/threonine-protein kinase</keyword>
<keyword evidence="4" id="KW-0245">EGF-like domain</keyword>
<comment type="caution">
    <text evidence="24">The sequence shown here is derived from an EMBL/GenBank/DDBJ whole genome shotgun (WGS) entry which is preliminary data.</text>
</comment>
<keyword evidence="15" id="KW-0675">Receptor</keyword>
<dbReference type="CDD" id="cd14066">
    <property type="entry name" value="STKc_IRAK"/>
    <property type="match status" value="1"/>
</dbReference>
<dbReference type="Gene3D" id="3.30.200.20">
    <property type="entry name" value="Phosphorylase Kinase, domain 1"/>
    <property type="match status" value="1"/>
</dbReference>
<dbReference type="FunFam" id="1.10.510.10:FF:000060">
    <property type="entry name" value="G-type lectin S-receptor-like serine/threonine-protein kinase"/>
    <property type="match status" value="1"/>
</dbReference>
<evidence type="ECO:0000256" key="15">
    <source>
        <dbReference type="ARBA" id="ARBA00023170"/>
    </source>
</evidence>
<evidence type="ECO:0000256" key="7">
    <source>
        <dbReference type="ARBA" id="ARBA00022729"/>
    </source>
</evidence>
<keyword evidence="14" id="KW-1015">Disulfide bond</keyword>
<evidence type="ECO:0000256" key="2">
    <source>
        <dbReference type="ARBA" id="ARBA00022475"/>
    </source>
</evidence>
<evidence type="ECO:0000259" key="21">
    <source>
        <dbReference type="PROSITE" id="PS50011"/>
    </source>
</evidence>
<dbReference type="InterPro" id="IPR011009">
    <property type="entry name" value="Kinase-like_dom_sf"/>
</dbReference>
<evidence type="ECO:0000256" key="12">
    <source>
        <dbReference type="ARBA" id="ARBA00022989"/>
    </source>
</evidence>
<accession>A0AAV6HVU3</accession>
<dbReference type="Pfam" id="PF00954">
    <property type="entry name" value="S_locus_glycop"/>
    <property type="match status" value="1"/>
</dbReference>
<feature type="domain" description="Apple" evidence="23">
    <location>
        <begin position="333"/>
        <end position="414"/>
    </location>
</feature>
<evidence type="ECO:0000256" key="18">
    <source>
        <dbReference type="ARBA" id="ARBA00048679"/>
    </source>
</evidence>
<dbReference type="InterPro" id="IPR003609">
    <property type="entry name" value="Pan_app"/>
</dbReference>
<gene>
    <name evidence="24" type="ORF">RHGRI_037401</name>
</gene>
<dbReference type="InterPro" id="IPR036426">
    <property type="entry name" value="Bulb-type_lectin_dom_sf"/>
</dbReference>
<dbReference type="SUPFAM" id="SSF51110">
    <property type="entry name" value="alpha-D-mannose-specific plant lectins"/>
    <property type="match status" value="1"/>
</dbReference>
<dbReference type="SMART" id="SM00108">
    <property type="entry name" value="B_lectin"/>
    <property type="match status" value="1"/>
</dbReference>
<keyword evidence="8" id="KW-0430">Lectin</keyword>
<keyword evidence="5 19" id="KW-0808">Transferase</keyword>
<dbReference type="GO" id="GO:0048544">
    <property type="term" value="P:recognition of pollen"/>
    <property type="evidence" value="ECO:0007669"/>
    <property type="project" value="InterPro"/>
</dbReference>
<evidence type="ECO:0000256" key="20">
    <source>
        <dbReference type="SAM" id="SignalP"/>
    </source>
</evidence>
<evidence type="ECO:0000256" key="3">
    <source>
        <dbReference type="ARBA" id="ARBA00022527"/>
    </source>
</evidence>
<evidence type="ECO:0000259" key="23">
    <source>
        <dbReference type="PROSITE" id="PS50948"/>
    </source>
</evidence>
<feature type="signal peptide" evidence="20">
    <location>
        <begin position="1"/>
        <end position="23"/>
    </location>
</feature>
<dbReference type="SMART" id="SM00473">
    <property type="entry name" value="PAN_AP"/>
    <property type="match status" value="1"/>
</dbReference>
<dbReference type="SMART" id="SM00220">
    <property type="entry name" value="S_TKc"/>
    <property type="match status" value="1"/>
</dbReference>
<dbReference type="SUPFAM" id="SSF56112">
    <property type="entry name" value="Protein kinase-like (PK-like)"/>
    <property type="match status" value="1"/>
</dbReference>
<keyword evidence="10 19" id="KW-0418">Kinase</keyword>
<dbReference type="EMBL" id="JACTNZ010000013">
    <property type="protein sequence ID" value="KAG5516651.1"/>
    <property type="molecule type" value="Genomic_DNA"/>
</dbReference>
<keyword evidence="25" id="KW-1185">Reference proteome</keyword>
<dbReference type="GO" id="GO:0030246">
    <property type="term" value="F:carbohydrate binding"/>
    <property type="evidence" value="ECO:0007669"/>
    <property type="project" value="UniProtKB-KW"/>
</dbReference>
<dbReference type="Gene3D" id="1.10.510.10">
    <property type="entry name" value="Transferase(Phosphotransferase) domain 1"/>
    <property type="match status" value="1"/>
</dbReference>
<evidence type="ECO:0000256" key="14">
    <source>
        <dbReference type="ARBA" id="ARBA00023157"/>
    </source>
</evidence>
<dbReference type="InterPro" id="IPR001245">
    <property type="entry name" value="Ser-Thr/Tyr_kinase_cat_dom"/>
</dbReference>
<evidence type="ECO:0000313" key="24">
    <source>
        <dbReference type="EMBL" id="KAG5516651.1"/>
    </source>
</evidence>
<dbReference type="Gene3D" id="2.90.10.10">
    <property type="entry name" value="Bulb-type lectin domain"/>
    <property type="match status" value="1"/>
</dbReference>
<dbReference type="CDD" id="cd01098">
    <property type="entry name" value="PAN_AP_plant"/>
    <property type="match status" value="1"/>
</dbReference>
<keyword evidence="7 20" id="KW-0732">Signal</keyword>
<dbReference type="InterPro" id="IPR001480">
    <property type="entry name" value="Bulb-type_lectin_dom"/>
</dbReference>
<evidence type="ECO:0000313" key="25">
    <source>
        <dbReference type="Proteomes" id="UP000823749"/>
    </source>
</evidence>
<dbReference type="Pfam" id="PF08276">
    <property type="entry name" value="PAN_2"/>
    <property type="match status" value="1"/>
</dbReference>